<feature type="compositionally biased region" description="Low complexity" evidence="1">
    <location>
        <begin position="23"/>
        <end position="38"/>
    </location>
</feature>
<gene>
    <name evidence="2" type="ORF">DKX38_015797</name>
</gene>
<dbReference type="AlphaFoldDB" id="A0A5N5L679"/>
<accession>A0A5N5L679</accession>
<protein>
    <submittedName>
        <fullName evidence="2">Uncharacterized protein</fullName>
    </submittedName>
</protein>
<comment type="caution">
    <text evidence="2">The sequence shown here is derived from an EMBL/GenBank/DDBJ whole genome shotgun (WGS) entry which is preliminary data.</text>
</comment>
<dbReference type="PANTHER" id="PTHR35831:SF2">
    <property type="entry name" value="OS01G0642200 PROTEIN"/>
    <property type="match status" value="1"/>
</dbReference>
<name>A0A5N5L679_9ROSI</name>
<dbReference type="Proteomes" id="UP000326939">
    <property type="component" value="Chromosome 10"/>
</dbReference>
<feature type="region of interest" description="Disordered" evidence="1">
    <location>
        <begin position="1"/>
        <end position="55"/>
    </location>
</feature>
<keyword evidence="3" id="KW-1185">Reference proteome</keyword>
<reference evidence="3" key="1">
    <citation type="journal article" date="2019" name="Gigascience">
        <title>De novo genome assembly of the endangered Acer yangbiense, a plant species with extremely small populations endemic to Yunnan Province, China.</title>
        <authorList>
            <person name="Yang J."/>
            <person name="Wariss H.M."/>
            <person name="Tao L."/>
            <person name="Zhang R."/>
            <person name="Yun Q."/>
            <person name="Hollingsworth P."/>
            <person name="Dao Z."/>
            <person name="Luo G."/>
            <person name="Guo H."/>
            <person name="Ma Y."/>
            <person name="Sun W."/>
        </authorList>
    </citation>
    <scope>NUCLEOTIDE SEQUENCE [LARGE SCALE GENOMIC DNA]</scope>
    <source>
        <strain evidence="3">cv. br00</strain>
    </source>
</reference>
<evidence type="ECO:0000313" key="3">
    <source>
        <dbReference type="Proteomes" id="UP000326939"/>
    </source>
</evidence>
<feature type="compositionally biased region" description="Polar residues" evidence="1">
    <location>
        <begin position="1"/>
        <end position="15"/>
    </location>
</feature>
<evidence type="ECO:0000256" key="1">
    <source>
        <dbReference type="SAM" id="MobiDB-lite"/>
    </source>
</evidence>
<evidence type="ECO:0000313" key="2">
    <source>
        <dbReference type="EMBL" id="KAB5538264.1"/>
    </source>
</evidence>
<dbReference type="PANTHER" id="PTHR35831">
    <property type="entry name" value="OS01G0642200 PROTEIN"/>
    <property type="match status" value="1"/>
</dbReference>
<organism evidence="2 3">
    <name type="scientific">Salix brachista</name>
    <dbReference type="NCBI Taxonomy" id="2182728"/>
    <lineage>
        <taxon>Eukaryota</taxon>
        <taxon>Viridiplantae</taxon>
        <taxon>Streptophyta</taxon>
        <taxon>Embryophyta</taxon>
        <taxon>Tracheophyta</taxon>
        <taxon>Spermatophyta</taxon>
        <taxon>Magnoliopsida</taxon>
        <taxon>eudicotyledons</taxon>
        <taxon>Gunneridae</taxon>
        <taxon>Pentapetalae</taxon>
        <taxon>rosids</taxon>
        <taxon>fabids</taxon>
        <taxon>Malpighiales</taxon>
        <taxon>Salicaceae</taxon>
        <taxon>Saliceae</taxon>
        <taxon>Salix</taxon>
    </lineage>
</organism>
<dbReference type="EMBL" id="VDCV01000010">
    <property type="protein sequence ID" value="KAB5538264.1"/>
    <property type="molecule type" value="Genomic_DNA"/>
</dbReference>
<proteinExistence type="predicted"/>
<sequence length="129" mass="14061">MSSLKATKPVGTQATEPVKKPAAKSSSSAAKAPASKPAPKAEQKPREPKKKCKQEIAREENVVHILDSIKRNCSIGQISPPTDLKAVMETRWKGGEFKIRNCWKALKSHRDPMHVELALDSSAGNGFQC</sequence>